<dbReference type="Proteomes" id="UP001603857">
    <property type="component" value="Unassembled WGS sequence"/>
</dbReference>
<reference evidence="6 7" key="1">
    <citation type="submission" date="2024-08" db="EMBL/GenBank/DDBJ databases">
        <title>Insights into the chromosomal genome structure of Flemingia macrophylla.</title>
        <authorList>
            <person name="Ding Y."/>
            <person name="Zhao Y."/>
            <person name="Bi W."/>
            <person name="Wu M."/>
            <person name="Zhao G."/>
            <person name="Gong Y."/>
            <person name="Li W."/>
            <person name="Zhang P."/>
        </authorList>
    </citation>
    <scope>NUCLEOTIDE SEQUENCE [LARGE SCALE GENOMIC DNA]</scope>
    <source>
        <strain evidence="6">DYQJB</strain>
        <tissue evidence="6">Leaf</tissue>
    </source>
</reference>
<evidence type="ECO:0000256" key="3">
    <source>
        <dbReference type="RuleBase" id="RU000628"/>
    </source>
</evidence>
<dbReference type="PANTHER" id="PTHR33076">
    <property type="entry name" value="NON-SPECIFIC LIPID-TRANSFER PROTEIN 2-RELATED"/>
    <property type="match status" value="1"/>
</dbReference>
<keyword evidence="3" id="KW-0446">Lipid-binding</keyword>
<feature type="signal peptide" evidence="4">
    <location>
        <begin position="1"/>
        <end position="26"/>
    </location>
</feature>
<feature type="domain" description="Bifunctional inhibitor/plant lipid transfer protein/seed storage helical" evidence="5">
    <location>
        <begin position="30"/>
        <end position="115"/>
    </location>
</feature>
<dbReference type="SUPFAM" id="SSF47699">
    <property type="entry name" value="Bifunctional inhibitor/lipid-transfer protein/seed storage 2S albumin"/>
    <property type="match status" value="1"/>
</dbReference>
<evidence type="ECO:0000313" key="6">
    <source>
        <dbReference type="EMBL" id="KAL2326683.1"/>
    </source>
</evidence>
<dbReference type="InterPro" id="IPR000528">
    <property type="entry name" value="Plant_nsLTP"/>
</dbReference>
<comment type="function">
    <text evidence="3">Plant non-specific lipid-transfer proteins transfer phospholipids as well as galactolipids across membranes. May play a role in wax or cutin deposition in the cell walls of expanding epidermal cells and certain secretory tissues.</text>
</comment>
<dbReference type="InterPro" id="IPR036312">
    <property type="entry name" value="Bifun_inhib/LTP/seed_sf"/>
</dbReference>
<sequence>MASTVVLKVTIMVVMCTFLSIRMGNADLSCPQVLFTVAPCLSYLRGSGGEVPSLCCYGVNILNNEASNTPDRQEACRCLKVVVQNLPGLNLTALAALPANCGVNLPFKITPSIDCNK</sequence>
<dbReference type="AlphaFoldDB" id="A0ABD1LT26"/>
<keyword evidence="7" id="KW-1185">Reference proteome</keyword>
<gene>
    <name evidence="6" type="ORF">Fmac_025741</name>
</gene>
<accession>A0ABD1LT26</accession>
<dbReference type="InterPro" id="IPR016140">
    <property type="entry name" value="Bifunc_inhib/LTP/seed_store"/>
</dbReference>
<evidence type="ECO:0000259" key="5">
    <source>
        <dbReference type="SMART" id="SM00499"/>
    </source>
</evidence>
<dbReference type="PRINTS" id="PR00382">
    <property type="entry name" value="LIPIDTRNSFER"/>
</dbReference>
<organism evidence="6 7">
    <name type="scientific">Flemingia macrophylla</name>
    <dbReference type="NCBI Taxonomy" id="520843"/>
    <lineage>
        <taxon>Eukaryota</taxon>
        <taxon>Viridiplantae</taxon>
        <taxon>Streptophyta</taxon>
        <taxon>Embryophyta</taxon>
        <taxon>Tracheophyta</taxon>
        <taxon>Spermatophyta</taxon>
        <taxon>Magnoliopsida</taxon>
        <taxon>eudicotyledons</taxon>
        <taxon>Gunneridae</taxon>
        <taxon>Pentapetalae</taxon>
        <taxon>rosids</taxon>
        <taxon>fabids</taxon>
        <taxon>Fabales</taxon>
        <taxon>Fabaceae</taxon>
        <taxon>Papilionoideae</taxon>
        <taxon>50 kb inversion clade</taxon>
        <taxon>NPAAA clade</taxon>
        <taxon>indigoferoid/millettioid clade</taxon>
        <taxon>Phaseoleae</taxon>
        <taxon>Flemingia</taxon>
    </lineage>
</organism>
<comment type="similarity">
    <text evidence="1 3">Belongs to the plant LTP family.</text>
</comment>
<name>A0ABD1LT26_9FABA</name>
<evidence type="ECO:0000256" key="2">
    <source>
        <dbReference type="ARBA" id="ARBA00023157"/>
    </source>
</evidence>
<evidence type="ECO:0000256" key="1">
    <source>
        <dbReference type="ARBA" id="ARBA00009748"/>
    </source>
</evidence>
<dbReference type="EMBL" id="JBGMDY010000008">
    <property type="protein sequence ID" value="KAL2326683.1"/>
    <property type="molecule type" value="Genomic_DNA"/>
</dbReference>
<protein>
    <recommendedName>
        <fullName evidence="3">Non-specific lipid-transfer protein</fullName>
    </recommendedName>
</protein>
<keyword evidence="4" id="KW-0732">Signal</keyword>
<dbReference type="GO" id="GO:0008289">
    <property type="term" value="F:lipid binding"/>
    <property type="evidence" value="ECO:0007669"/>
    <property type="project" value="UniProtKB-KW"/>
</dbReference>
<proteinExistence type="inferred from homology"/>
<feature type="chain" id="PRO_5044818507" description="Non-specific lipid-transfer protein" evidence="4">
    <location>
        <begin position="27"/>
        <end position="117"/>
    </location>
</feature>
<dbReference type="Pfam" id="PF00234">
    <property type="entry name" value="Tryp_alpha_amyl"/>
    <property type="match status" value="1"/>
</dbReference>
<comment type="caution">
    <text evidence="6">The sequence shown here is derived from an EMBL/GenBank/DDBJ whole genome shotgun (WGS) entry which is preliminary data.</text>
</comment>
<dbReference type="SMART" id="SM00499">
    <property type="entry name" value="AAI"/>
    <property type="match status" value="1"/>
</dbReference>
<dbReference type="Gene3D" id="1.10.110.10">
    <property type="entry name" value="Plant lipid-transfer and hydrophobic proteins"/>
    <property type="match status" value="1"/>
</dbReference>
<keyword evidence="3" id="KW-0813">Transport</keyword>
<keyword evidence="2" id="KW-1015">Disulfide bond</keyword>
<dbReference type="CDD" id="cd01960">
    <property type="entry name" value="nsLTP1"/>
    <property type="match status" value="1"/>
</dbReference>
<evidence type="ECO:0000256" key="4">
    <source>
        <dbReference type="SAM" id="SignalP"/>
    </source>
</evidence>
<evidence type="ECO:0000313" key="7">
    <source>
        <dbReference type="Proteomes" id="UP001603857"/>
    </source>
</evidence>